<organism evidence="2 3">
    <name type="scientific">Paraprevotella xylaniphila YIT 11841</name>
    <dbReference type="NCBI Taxonomy" id="762982"/>
    <lineage>
        <taxon>Bacteria</taxon>
        <taxon>Pseudomonadati</taxon>
        <taxon>Bacteroidota</taxon>
        <taxon>Bacteroidia</taxon>
        <taxon>Bacteroidales</taxon>
        <taxon>Prevotellaceae</taxon>
        <taxon>Paraprevotella</taxon>
    </lineage>
</organism>
<dbReference type="EMBL" id="AFBR01000083">
    <property type="protein sequence ID" value="EGG51430.1"/>
    <property type="molecule type" value="Genomic_DNA"/>
</dbReference>
<comment type="caution">
    <text evidence="2">The sequence shown here is derived from an EMBL/GenBank/DDBJ whole genome shotgun (WGS) entry which is preliminary data.</text>
</comment>
<evidence type="ECO:0000313" key="2">
    <source>
        <dbReference type="EMBL" id="EGG51430.1"/>
    </source>
</evidence>
<keyword evidence="1" id="KW-0472">Membrane</keyword>
<dbReference type="HOGENOM" id="CLU_3237257_0_0_10"/>
<feature type="transmembrane region" description="Helical" evidence="1">
    <location>
        <begin position="23"/>
        <end position="42"/>
    </location>
</feature>
<sequence length="43" mass="5149">MFVYTTGTLSFFNDSSFSFFRRILLKSVFLQSTSSIYTLLYYR</sequence>
<protein>
    <submittedName>
        <fullName evidence="2">Uncharacterized protein</fullName>
    </submittedName>
</protein>
<dbReference type="STRING" id="762982.HMPREF9442_02712"/>
<keyword evidence="3" id="KW-1185">Reference proteome</keyword>
<reference evidence="2 3" key="1">
    <citation type="submission" date="2011-02" db="EMBL/GenBank/DDBJ databases">
        <authorList>
            <person name="Weinstock G."/>
            <person name="Sodergren E."/>
            <person name="Clifton S."/>
            <person name="Fulton L."/>
            <person name="Fulton B."/>
            <person name="Courtney L."/>
            <person name="Fronick C."/>
            <person name="Harrison M."/>
            <person name="Strong C."/>
            <person name="Farmer C."/>
            <person name="Delahaunty K."/>
            <person name="Markovic C."/>
            <person name="Hall O."/>
            <person name="Minx P."/>
            <person name="Tomlinson C."/>
            <person name="Mitreva M."/>
            <person name="Hou S."/>
            <person name="Chen J."/>
            <person name="Wollam A."/>
            <person name="Pepin K.H."/>
            <person name="Johnson M."/>
            <person name="Bhonagiri V."/>
            <person name="Zhang X."/>
            <person name="Suruliraj S."/>
            <person name="Warren W."/>
            <person name="Chinwalla A."/>
            <person name="Mardis E.R."/>
            <person name="Wilson R.K."/>
        </authorList>
    </citation>
    <scope>NUCLEOTIDE SEQUENCE [LARGE SCALE GENOMIC DNA]</scope>
    <source>
        <strain evidence="2 3">YIT 11841</strain>
    </source>
</reference>
<accession>F3QWY0</accession>
<keyword evidence="1" id="KW-1133">Transmembrane helix</keyword>
<dbReference type="Proteomes" id="UP000005546">
    <property type="component" value="Unassembled WGS sequence"/>
</dbReference>
<dbReference type="AlphaFoldDB" id="F3QWY0"/>
<name>F3QWY0_9BACT</name>
<gene>
    <name evidence="2" type="ORF">HMPREF9442_02712</name>
</gene>
<evidence type="ECO:0000256" key="1">
    <source>
        <dbReference type="SAM" id="Phobius"/>
    </source>
</evidence>
<proteinExistence type="predicted"/>
<keyword evidence="1" id="KW-0812">Transmembrane</keyword>
<evidence type="ECO:0000313" key="3">
    <source>
        <dbReference type="Proteomes" id="UP000005546"/>
    </source>
</evidence>